<dbReference type="EMBL" id="CP009922">
    <property type="protein sequence ID" value="AKG41413.1"/>
    <property type="molecule type" value="Genomic_DNA"/>
</dbReference>
<feature type="compositionally biased region" description="Low complexity" evidence="1">
    <location>
        <begin position="114"/>
        <end position="176"/>
    </location>
</feature>
<protein>
    <submittedName>
        <fullName evidence="2">Pentapeptide repeats family protein</fullName>
    </submittedName>
</protein>
<evidence type="ECO:0000313" key="3">
    <source>
        <dbReference type="Proteomes" id="UP000034034"/>
    </source>
</evidence>
<feature type="region of interest" description="Disordered" evidence="1">
    <location>
        <begin position="94"/>
        <end position="184"/>
    </location>
</feature>
<organism evidence="2 3">
    <name type="scientific">Streptomyces xiamenensis</name>
    <dbReference type="NCBI Taxonomy" id="408015"/>
    <lineage>
        <taxon>Bacteria</taxon>
        <taxon>Bacillati</taxon>
        <taxon>Actinomycetota</taxon>
        <taxon>Actinomycetes</taxon>
        <taxon>Kitasatosporales</taxon>
        <taxon>Streptomycetaceae</taxon>
        <taxon>Streptomyces</taxon>
    </lineage>
</organism>
<proteinExistence type="predicted"/>
<dbReference type="Proteomes" id="UP000034034">
    <property type="component" value="Chromosome"/>
</dbReference>
<evidence type="ECO:0000313" key="2">
    <source>
        <dbReference type="EMBL" id="AKG41413.1"/>
    </source>
</evidence>
<keyword evidence="3" id="KW-1185">Reference proteome</keyword>
<dbReference type="RefSeq" id="WP_046722568.1">
    <property type="nucleotide sequence ID" value="NZ_CP009922.3"/>
</dbReference>
<accession>A0A0F7FPZ8</accession>
<dbReference type="AlphaFoldDB" id="A0A0F7FPZ8"/>
<dbReference type="PATRIC" id="fig|408015.6.peg.40"/>
<dbReference type="STRING" id="408015.SXIM_00290"/>
<evidence type="ECO:0000256" key="1">
    <source>
        <dbReference type="SAM" id="MobiDB-lite"/>
    </source>
</evidence>
<sequence>MGPQPLFHTFDDIRDRCDTAPVRQAASKPGYDDGAIAPDENGKSITAADAEQHCADASVPDGVRIELVHRPLPDLDSDDLAARLDPLDGRWPTTLPGCAASPDHRATTTEDSATGPGSDCTSTTSTGCRTPDATRAAAGSASTSAPDRATYSSATATFSRSAARSTPTWTGTTPTPRTDDGRTRAQWLNAMTDSPSSQRHREHGEGWEVMPVLAAAAGEILNG</sequence>
<name>A0A0F7FPZ8_9ACTN</name>
<dbReference type="HOGENOM" id="CLU_1239589_0_0_11"/>
<dbReference type="KEGG" id="sxi:SXIM_00290"/>
<reference evidence="2" key="1">
    <citation type="submission" date="2019-08" db="EMBL/GenBank/DDBJ databases">
        <title>Complete genome sequence of a mangrove-derived Streptomyces xiamenensis.</title>
        <authorList>
            <person name="Xu J."/>
        </authorList>
    </citation>
    <scope>NUCLEOTIDE SEQUENCE</scope>
    <source>
        <strain evidence="2">318</strain>
    </source>
</reference>
<gene>
    <name evidence="2" type="ORF">SXIM_00290</name>
</gene>